<evidence type="ECO:0000256" key="9">
    <source>
        <dbReference type="ARBA" id="ARBA00022694"/>
    </source>
</evidence>
<dbReference type="GO" id="GO:0046872">
    <property type="term" value="F:metal ion binding"/>
    <property type="evidence" value="ECO:0007669"/>
    <property type="project" value="UniProtKB-KW"/>
</dbReference>
<dbReference type="EC" id="3.1.26.3" evidence="5"/>
<comment type="subcellular location">
    <subcellularLocation>
        <location evidence="2">Cytoplasm</location>
    </subcellularLocation>
</comment>
<dbReference type="PROSITE" id="PS50137">
    <property type="entry name" value="DS_RBD"/>
    <property type="match status" value="1"/>
</dbReference>
<dbReference type="GO" id="GO:0003725">
    <property type="term" value="F:double-stranded RNA binding"/>
    <property type="evidence" value="ECO:0007669"/>
    <property type="project" value="TreeGrafter"/>
</dbReference>
<keyword evidence="14" id="KW-0460">Magnesium</keyword>
<dbReference type="Pfam" id="PF00035">
    <property type="entry name" value="dsrm"/>
    <property type="match status" value="1"/>
</dbReference>
<dbReference type="GO" id="GO:0006397">
    <property type="term" value="P:mRNA processing"/>
    <property type="evidence" value="ECO:0007669"/>
    <property type="project" value="UniProtKB-KW"/>
</dbReference>
<dbReference type="GO" id="GO:0010468">
    <property type="term" value="P:regulation of gene expression"/>
    <property type="evidence" value="ECO:0007669"/>
    <property type="project" value="TreeGrafter"/>
</dbReference>
<keyword evidence="13 19" id="KW-0378">Hydrolase</keyword>
<keyword evidence="7" id="KW-0698">rRNA processing</keyword>
<dbReference type="Gene3D" id="1.10.1520.10">
    <property type="entry name" value="Ribonuclease III domain"/>
    <property type="match status" value="1"/>
</dbReference>
<comment type="subunit">
    <text evidence="4">Homodimer.</text>
</comment>
<dbReference type="InterPro" id="IPR000999">
    <property type="entry name" value="RNase_III_dom"/>
</dbReference>
<feature type="domain" description="DRBM" evidence="17">
    <location>
        <begin position="151"/>
        <end position="221"/>
    </location>
</feature>
<dbReference type="CDD" id="cd10845">
    <property type="entry name" value="DSRM_RNAse_III_family"/>
    <property type="match status" value="1"/>
</dbReference>
<evidence type="ECO:0000256" key="14">
    <source>
        <dbReference type="ARBA" id="ARBA00022842"/>
    </source>
</evidence>
<gene>
    <name evidence="19" type="ORF">MNBD_GAMMA20-2023</name>
</gene>
<feature type="region of interest" description="Disordered" evidence="16">
    <location>
        <begin position="199"/>
        <end position="225"/>
    </location>
</feature>
<evidence type="ECO:0000256" key="4">
    <source>
        <dbReference type="ARBA" id="ARBA00011738"/>
    </source>
</evidence>
<evidence type="ECO:0000256" key="6">
    <source>
        <dbReference type="ARBA" id="ARBA00022490"/>
    </source>
</evidence>
<evidence type="ECO:0000256" key="12">
    <source>
        <dbReference type="ARBA" id="ARBA00022759"/>
    </source>
</evidence>
<dbReference type="HAMAP" id="MF_00104">
    <property type="entry name" value="RNase_III"/>
    <property type="match status" value="1"/>
</dbReference>
<dbReference type="FunFam" id="1.10.1520.10:FF:000001">
    <property type="entry name" value="Ribonuclease 3"/>
    <property type="match status" value="1"/>
</dbReference>
<dbReference type="InterPro" id="IPR011907">
    <property type="entry name" value="RNase_III"/>
</dbReference>
<evidence type="ECO:0000256" key="10">
    <source>
        <dbReference type="ARBA" id="ARBA00022722"/>
    </source>
</evidence>
<dbReference type="NCBIfam" id="TIGR02191">
    <property type="entry name" value="RNaseIII"/>
    <property type="match status" value="1"/>
</dbReference>
<dbReference type="GO" id="GO:0005737">
    <property type="term" value="C:cytoplasm"/>
    <property type="evidence" value="ECO:0007669"/>
    <property type="project" value="UniProtKB-SubCell"/>
</dbReference>
<evidence type="ECO:0000256" key="8">
    <source>
        <dbReference type="ARBA" id="ARBA00022664"/>
    </source>
</evidence>
<evidence type="ECO:0000256" key="16">
    <source>
        <dbReference type="SAM" id="MobiDB-lite"/>
    </source>
</evidence>
<dbReference type="PANTHER" id="PTHR11207">
    <property type="entry name" value="RIBONUCLEASE III"/>
    <property type="match status" value="1"/>
</dbReference>
<evidence type="ECO:0000256" key="11">
    <source>
        <dbReference type="ARBA" id="ARBA00022723"/>
    </source>
</evidence>
<sequence length="225" mass="24982">MRRTVDELAATIGYRFKTANLLEEALTHRSKGAVNNERLEFLGDAILGFVVAEILFARFPGEPEGVLTRFRASLVKKETLAEMARSYQLGDYLRLGPGELKSGGFRRDSILADAMEAIIGAIYLDSDMSTARDFVLRSLENRFDHLQVQKDPKTQLQEFLQARRRPLPEYSVTATHGTAHDQQFAVQCVVDGLSEPACGAGNSRRKAEQAAAQQALESLSNVHEK</sequence>
<evidence type="ECO:0000256" key="2">
    <source>
        <dbReference type="ARBA" id="ARBA00004496"/>
    </source>
</evidence>
<evidence type="ECO:0000256" key="1">
    <source>
        <dbReference type="ARBA" id="ARBA00000109"/>
    </source>
</evidence>
<dbReference type="SMART" id="SM00358">
    <property type="entry name" value="DSRM"/>
    <property type="match status" value="1"/>
</dbReference>
<dbReference type="SMART" id="SM00535">
    <property type="entry name" value="RIBOc"/>
    <property type="match status" value="1"/>
</dbReference>
<reference evidence="19" key="1">
    <citation type="submission" date="2018-06" db="EMBL/GenBank/DDBJ databases">
        <authorList>
            <person name="Zhirakovskaya E."/>
        </authorList>
    </citation>
    <scope>NUCLEOTIDE SEQUENCE</scope>
</reference>
<keyword evidence="12" id="KW-0255">Endonuclease</keyword>
<dbReference type="Gene3D" id="3.30.160.20">
    <property type="match status" value="1"/>
</dbReference>
<keyword evidence="6" id="KW-0963">Cytoplasm</keyword>
<evidence type="ECO:0000256" key="13">
    <source>
        <dbReference type="ARBA" id="ARBA00022801"/>
    </source>
</evidence>
<organism evidence="19">
    <name type="scientific">hydrothermal vent metagenome</name>
    <dbReference type="NCBI Taxonomy" id="652676"/>
    <lineage>
        <taxon>unclassified sequences</taxon>
        <taxon>metagenomes</taxon>
        <taxon>ecological metagenomes</taxon>
    </lineage>
</organism>
<evidence type="ECO:0000259" key="17">
    <source>
        <dbReference type="PROSITE" id="PS50137"/>
    </source>
</evidence>
<dbReference type="EMBL" id="UOFU01000246">
    <property type="protein sequence ID" value="VAX02020.1"/>
    <property type="molecule type" value="Genomic_DNA"/>
</dbReference>
<dbReference type="PROSITE" id="PS50142">
    <property type="entry name" value="RNASE_3_2"/>
    <property type="match status" value="1"/>
</dbReference>
<evidence type="ECO:0000259" key="18">
    <source>
        <dbReference type="PROSITE" id="PS50142"/>
    </source>
</evidence>
<dbReference type="InterPro" id="IPR014720">
    <property type="entry name" value="dsRBD_dom"/>
</dbReference>
<feature type="compositionally biased region" description="Low complexity" evidence="16">
    <location>
        <begin position="209"/>
        <end position="225"/>
    </location>
</feature>
<dbReference type="CDD" id="cd00593">
    <property type="entry name" value="RIBOc"/>
    <property type="match status" value="1"/>
</dbReference>
<dbReference type="GO" id="GO:0004525">
    <property type="term" value="F:ribonuclease III activity"/>
    <property type="evidence" value="ECO:0007669"/>
    <property type="project" value="UniProtKB-EC"/>
</dbReference>
<feature type="domain" description="RNase III" evidence="18">
    <location>
        <begin position="5"/>
        <end position="127"/>
    </location>
</feature>
<comment type="similarity">
    <text evidence="3">Belongs to the ribonuclease III family.</text>
</comment>
<evidence type="ECO:0000256" key="15">
    <source>
        <dbReference type="ARBA" id="ARBA00022884"/>
    </source>
</evidence>
<dbReference type="Pfam" id="PF14622">
    <property type="entry name" value="Ribonucleas_3_3"/>
    <property type="match status" value="1"/>
</dbReference>
<dbReference type="GO" id="GO:0008033">
    <property type="term" value="P:tRNA processing"/>
    <property type="evidence" value="ECO:0007669"/>
    <property type="project" value="UniProtKB-KW"/>
</dbReference>
<accession>A0A3B1AUV6</accession>
<dbReference type="SUPFAM" id="SSF54768">
    <property type="entry name" value="dsRNA-binding domain-like"/>
    <property type="match status" value="1"/>
</dbReference>
<keyword evidence="15" id="KW-0694">RNA-binding</keyword>
<dbReference type="PROSITE" id="PS00517">
    <property type="entry name" value="RNASE_3_1"/>
    <property type="match status" value="1"/>
</dbReference>
<dbReference type="GO" id="GO:0042802">
    <property type="term" value="F:identical protein binding"/>
    <property type="evidence" value="ECO:0007669"/>
    <property type="project" value="UniProtKB-ARBA"/>
</dbReference>
<dbReference type="GO" id="GO:0006364">
    <property type="term" value="P:rRNA processing"/>
    <property type="evidence" value="ECO:0007669"/>
    <property type="project" value="UniProtKB-KW"/>
</dbReference>
<dbReference type="InterPro" id="IPR036389">
    <property type="entry name" value="RNase_III_sf"/>
</dbReference>
<dbReference type="AlphaFoldDB" id="A0A3B1AUV6"/>
<evidence type="ECO:0000313" key="19">
    <source>
        <dbReference type="EMBL" id="VAX02020.1"/>
    </source>
</evidence>
<evidence type="ECO:0000256" key="5">
    <source>
        <dbReference type="ARBA" id="ARBA00012177"/>
    </source>
</evidence>
<dbReference type="SUPFAM" id="SSF69065">
    <property type="entry name" value="RNase III domain-like"/>
    <property type="match status" value="1"/>
</dbReference>
<evidence type="ECO:0000256" key="7">
    <source>
        <dbReference type="ARBA" id="ARBA00022552"/>
    </source>
</evidence>
<evidence type="ECO:0000256" key="3">
    <source>
        <dbReference type="ARBA" id="ARBA00010183"/>
    </source>
</evidence>
<keyword evidence="9" id="KW-0819">tRNA processing</keyword>
<dbReference type="PANTHER" id="PTHR11207:SF0">
    <property type="entry name" value="RIBONUCLEASE 3"/>
    <property type="match status" value="1"/>
</dbReference>
<proteinExistence type="inferred from homology"/>
<keyword evidence="11" id="KW-0479">Metal-binding</keyword>
<dbReference type="FunFam" id="3.30.160.20:FF:000003">
    <property type="entry name" value="Ribonuclease 3"/>
    <property type="match status" value="1"/>
</dbReference>
<protein>
    <recommendedName>
        <fullName evidence="5">ribonuclease III</fullName>
        <ecNumber evidence="5">3.1.26.3</ecNumber>
    </recommendedName>
</protein>
<comment type="catalytic activity">
    <reaction evidence="1">
        <text>Endonucleolytic cleavage to 5'-phosphomonoester.</text>
        <dbReference type="EC" id="3.1.26.3"/>
    </reaction>
</comment>
<name>A0A3B1AUV6_9ZZZZ</name>
<keyword evidence="10" id="KW-0540">Nuclease</keyword>
<keyword evidence="8" id="KW-0507">mRNA processing</keyword>